<dbReference type="Gene3D" id="3.90.1300.10">
    <property type="entry name" value="Amidase signature (AS) domain"/>
    <property type="match status" value="1"/>
</dbReference>
<gene>
    <name evidence="3" type="ORF">SAMN05421854_103534</name>
</gene>
<feature type="compositionally biased region" description="Basic residues" evidence="1">
    <location>
        <begin position="182"/>
        <end position="201"/>
    </location>
</feature>
<feature type="compositionally biased region" description="Polar residues" evidence="1">
    <location>
        <begin position="117"/>
        <end position="127"/>
    </location>
</feature>
<feature type="region of interest" description="Disordered" evidence="1">
    <location>
        <begin position="117"/>
        <end position="207"/>
    </location>
</feature>
<dbReference type="InterPro" id="IPR023631">
    <property type="entry name" value="Amidase_dom"/>
</dbReference>
<protein>
    <submittedName>
        <fullName evidence="3">Amidase</fullName>
    </submittedName>
</protein>
<dbReference type="Pfam" id="PF01425">
    <property type="entry name" value="Amidase"/>
    <property type="match status" value="1"/>
</dbReference>
<proteinExistence type="predicted"/>
<feature type="compositionally biased region" description="Low complexity" evidence="1">
    <location>
        <begin position="134"/>
        <end position="153"/>
    </location>
</feature>
<dbReference type="GO" id="GO:0012505">
    <property type="term" value="C:endomembrane system"/>
    <property type="evidence" value="ECO:0007669"/>
    <property type="project" value="TreeGrafter"/>
</dbReference>
<feature type="domain" description="Amidase" evidence="2">
    <location>
        <begin position="23"/>
        <end position="152"/>
    </location>
</feature>
<dbReference type="InterPro" id="IPR052739">
    <property type="entry name" value="FAAH2"/>
</dbReference>
<accession>A0A1I5LDT3</accession>
<dbReference type="InterPro" id="IPR036928">
    <property type="entry name" value="AS_sf"/>
</dbReference>
<dbReference type="STRING" id="112413.SAMN05421854_103534"/>
<dbReference type="PANTHER" id="PTHR43372">
    <property type="entry name" value="FATTY-ACID AMIDE HYDROLASE"/>
    <property type="match status" value="1"/>
</dbReference>
<evidence type="ECO:0000256" key="1">
    <source>
        <dbReference type="SAM" id="MobiDB-lite"/>
    </source>
</evidence>
<sequence length="207" mass="22008">MSTLSALDTAAAVRRGDLSAREAAEQAIARIEEADPRLNAVAGRRFEAALAEIDAGLPDGPRTGVLFLVKGLGTEVAGLPATQGSRLFSSVVSTVDSELVRRRKRAGLVILGATNTPEFGLNASTEPQLHDLSRSPGGSSGGSAAAVAAGLVRARARDRRRRLDPDPVGGVRFGRPEAEPRPHHRRPRLRHPRRPGPRRPCGHHDCP</sequence>
<dbReference type="AlphaFoldDB" id="A0A1I5LDT3"/>
<name>A0A1I5LDT3_9PSEU</name>
<dbReference type="Proteomes" id="UP000199137">
    <property type="component" value="Unassembled WGS sequence"/>
</dbReference>
<dbReference type="RefSeq" id="WP_167545340.1">
    <property type="nucleotide sequence ID" value="NZ_FOWC01000003.1"/>
</dbReference>
<evidence type="ECO:0000313" key="4">
    <source>
        <dbReference type="Proteomes" id="UP000199137"/>
    </source>
</evidence>
<dbReference type="PANTHER" id="PTHR43372:SF4">
    <property type="entry name" value="FATTY-ACID AMIDE HYDROLASE 2"/>
    <property type="match status" value="1"/>
</dbReference>
<evidence type="ECO:0000313" key="3">
    <source>
        <dbReference type="EMBL" id="SFO94871.1"/>
    </source>
</evidence>
<organism evidence="3 4">
    <name type="scientific">Amycolatopsis rubida</name>
    <dbReference type="NCBI Taxonomy" id="112413"/>
    <lineage>
        <taxon>Bacteria</taxon>
        <taxon>Bacillati</taxon>
        <taxon>Actinomycetota</taxon>
        <taxon>Actinomycetes</taxon>
        <taxon>Pseudonocardiales</taxon>
        <taxon>Pseudonocardiaceae</taxon>
        <taxon>Amycolatopsis</taxon>
    </lineage>
</organism>
<dbReference type="SUPFAM" id="SSF75304">
    <property type="entry name" value="Amidase signature (AS) enzymes"/>
    <property type="match status" value="1"/>
</dbReference>
<evidence type="ECO:0000259" key="2">
    <source>
        <dbReference type="Pfam" id="PF01425"/>
    </source>
</evidence>
<reference evidence="3 4" key="1">
    <citation type="submission" date="2016-10" db="EMBL/GenBank/DDBJ databases">
        <authorList>
            <person name="de Groot N.N."/>
        </authorList>
    </citation>
    <scope>NUCLEOTIDE SEQUENCE [LARGE SCALE GENOMIC DNA]</scope>
    <source>
        <strain evidence="3 4">DSM 44637</strain>
    </source>
</reference>
<dbReference type="EMBL" id="FOWC01000003">
    <property type="protein sequence ID" value="SFO94871.1"/>
    <property type="molecule type" value="Genomic_DNA"/>
</dbReference>